<dbReference type="SUPFAM" id="SSF56104">
    <property type="entry name" value="SAICAR synthase-like"/>
    <property type="match status" value="1"/>
</dbReference>
<feature type="compositionally biased region" description="Polar residues" evidence="5">
    <location>
        <begin position="15"/>
        <end position="28"/>
    </location>
</feature>
<dbReference type="eggNOG" id="KOG1620">
    <property type="taxonomic scope" value="Eukaryota"/>
</dbReference>
<feature type="compositionally biased region" description="Basic residues" evidence="5">
    <location>
        <begin position="837"/>
        <end position="850"/>
    </location>
</feature>
<accession>K1WCV7</accession>
<dbReference type="GeneID" id="18762336"/>
<dbReference type="PANTHER" id="PTHR12400">
    <property type="entry name" value="INOSITOL POLYPHOSPHATE KINASE"/>
    <property type="match status" value="1"/>
</dbReference>
<dbReference type="Gene3D" id="3.30.470.160">
    <property type="entry name" value="Inositol polyphosphate kinase"/>
    <property type="match status" value="1"/>
</dbReference>
<evidence type="ECO:0000256" key="5">
    <source>
        <dbReference type="SAM" id="MobiDB-lite"/>
    </source>
</evidence>
<gene>
    <name evidence="6" type="ORF">MBM_06401</name>
</gene>
<dbReference type="STRING" id="1072389.K1WCV7"/>
<keyword evidence="3 4" id="KW-0418">Kinase</keyword>
<feature type="compositionally biased region" description="Polar residues" evidence="5">
    <location>
        <begin position="574"/>
        <end position="591"/>
    </location>
</feature>
<feature type="region of interest" description="Disordered" evidence="5">
    <location>
        <begin position="384"/>
        <end position="602"/>
    </location>
</feature>
<dbReference type="FunCoup" id="K1WCV7">
    <property type="interactions" value="187"/>
</dbReference>
<evidence type="ECO:0000256" key="2">
    <source>
        <dbReference type="ARBA" id="ARBA00022679"/>
    </source>
</evidence>
<feature type="compositionally biased region" description="Basic and acidic residues" evidence="5">
    <location>
        <begin position="266"/>
        <end position="294"/>
    </location>
</feature>
<feature type="compositionally biased region" description="Polar residues" evidence="5">
    <location>
        <begin position="479"/>
        <end position="495"/>
    </location>
</feature>
<dbReference type="OMA" id="WGATMVN"/>
<dbReference type="InterPro" id="IPR038286">
    <property type="entry name" value="IPK_sf"/>
</dbReference>
<feature type="compositionally biased region" description="Basic and acidic residues" evidence="5">
    <location>
        <begin position="427"/>
        <end position="438"/>
    </location>
</feature>
<dbReference type="Pfam" id="PF03770">
    <property type="entry name" value="IPK"/>
    <property type="match status" value="1"/>
</dbReference>
<comment type="similarity">
    <text evidence="1 4">Belongs to the inositol phosphokinase (IPK) family.</text>
</comment>
<keyword evidence="7" id="KW-1185">Reference proteome</keyword>
<dbReference type="RefSeq" id="XP_007294290.1">
    <property type="nucleotide sequence ID" value="XM_007294228.1"/>
</dbReference>
<feature type="compositionally biased region" description="Polar residues" evidence="5">
    <location>
        <begin position="306"/>
        <end position="316"/>
    </location>
</feature>
<sequence>MSSSSLEPENVAPTAATTPESNQNQSRPWNLPPRVQSSSLLTQALTTNYETDEQLKIPSTQSPDTYSPPVQSSLPHNDTERIAMTSIEGGLSSNITVNTGHILPGDSAGDMTTASTLSSFFDTRGVDSLLMSHKDLLNTSKARGTSSERTDKEKRIQELPKGIISSNSGDTGLSRPATPLRPPSTGSISAKPPTEGVRAEYRSWRDARPAMAAEKAWSIGEHGSHNIQGGQVEKSIAEALAGVEPNNRSRKASHSLRFFKEGLPEDKSFKKDSKSKGTSKEGLSRGKSPNEMKFKSGPHSPREGSTPHSSSPSFDNKPNPFEPIMEHEASITSHNFSQPSNPTDGLATAEGYFDSSHNIEMVSEEQLKTMPVQLLAEIRKHHNLTPGATKGSSFSRSIPVTASERPQSVITKSESAGEGSIVTPSVEFEKPSDEHDGTNVKVADEEDDSGEEQISSALFVPHKTHYESPERERRMRLGSLSNAEASEINPENSQWLEEHAVPSCDVDGKCTSQEARSGLQTSPVATKPSTPHIDSVVPPPSAKAPAYTERDSEDDGGYTTLGEESVITDDDTETTPTGSLKVSSQVPTAANQRLHDHQQKPKQPLETIELIPYRHQVGGHTTMWRFSRRAVCKQLNNQENKFYETVESHHPELLKFLPRYIGVLNVTFEKQIRRRSTKKEDPDAANERQDLAQNELEDKFDGVVHNKAVKENVPAADQEEMRVISQSLNSSPQTIPTVTVADNRHILPSSFLKPRPLSADSKLPSLSDNITAQTSSARNLGSFGVQVSGGESLHRPALYDKPAHSWGATTVNKDLRNEVFADAFLGQPIPIQSYKKPASRNRTLPHRKGSTLRPSNSESSLQTAQQIQTASKPAEASIRKKAIKTAAERMTGLTSMTEAEAEGTGSDCQVAEEGETVFDEKAGTSAPEPEIIHSDGTRASKRQRRYSSGGLRRRPSEVAEDRGNLKYFEEADDAGYKGDAEEEVFAMDAEPVVKSSEAAQAESHASADVKVDDVNHMSDTSMEVGPGRMLPAGPEEPPSKFLNMPRPVNPKEARAQPGSRVEYFLLLEDLTAGMKRPCIMDLKMGTRQYGVDANEKKQQSQRRKCAATTSKELGVRVCGLQVWDVKTQTYIFQDKYFGRDLKVGAEFRNALKRFLYDGIDYSSVLRHIPTILQKLSKLEVIIRGLAGYRFYAASLLMFYDGNTGEVVGESEKEDEKEVRVKPKEIDFKIADFANCVTTEDFSDDRACPPSHPESPDNGFLRGLRSLRQYFLAIQMEVRAEMGLAEFSEAERNGVDETDDEGRVSY</sequence>
<feature type="compositionally biased region" description="Basic and acidic residues" evidence="5">
    <location>
        <begin position="146"/>
        <end position="158"/>
    </location>
</feature>
<dbReference type="GO" id="GO:0008440">
    <property type="term" value="F:inositol-1,4,5-trisphosphate 3-kinase activity"/>
    <property type="evidence" value="ECO:0007669"/>
    <property type="project" value="TreeGrafter"/>
</dbReference>
<dbReference type="PANTHER" id="PTHR12400:SF21">
    <property type="entry name" value="KINASE"/>
    <property type="match status" value="1"/>
</dbReference>
<reference evidence="6 7" key="1">
    <citation type="journal article" date="2012" name="BMC Genomics">
        <title>Sequencing the genome of Marssonina brunnea reveals fungus-poplar co-evolution.</title>
        <authorList>
            <person name="Zhu S."/>
            <person name="Cao Y.-Z."/>
            <person name="Jiang C."/>
            <person name="Tan B.-Y."/>
            <person name="Wang Z."/>
            <person name="Feng S."/>
            <person name="Zhang L."/>
            <person name="Su X.-H."/>
            <person name="Brejova B."/>
            <person name="Vinar T."/>
            <person name="Xu M."/>
            <person name="Wang M.-X."/>
            <person name="Zhang S.-G."/>
            <person name="Huang M.-R."/>
            <person name="Wu R."/>
            <person name="Zhou Y."/>
        </authorList>
    </citation>
    <scope>NUCLEOTIDE SEQUENCE [LARGE SCALE GENOMIC DNA]</scope>
    <source>
        <strain evidence="6 7">MB_m1</strain>
    </source>
</reference>
<organism evidence="6 7">
    <name type="scientific">Marssonina brunnea f. sp. multigermtubi (strain MB_m1)</name>
    <name type="common">Marssonina leaf spot fungus</name>
    <dbReference type="NCBI Taxonomy" id="1072389"/>
    <lineage>
        <taxon>Eukaryota</taxon>
        <taxon>Fungi</taxon>
        <taxon>Dikarya</taxon>
        <taxon>Ascomycota</taxon>
        <taxon>Pezizomycotina</taxon>
        <taxon>Leotiomycetes</taxon>
        <taxon>Helotiales</taxon>
        <taxon>Drepanopezizaceae</taxon>
        <taxon>Drepanopeziza</taxon>
    </lineage>
</organism>
<dbReference type="Proteomes" id="UP000006753">
    <property type="component" value="Unassembled WGS sequence"/>
</dbReference>
<feature type="compositionally biased region" description="Polar residues" evidence="5">
    <location>
        <begin position="35"/>
        <end position="49"/>
    </location>
</feature>
<feature type="compositionally biased region" description="Polar residues" evidence="5">
    <location>
        <begin position="390"/>
        <end position="414"/>
    </location>
</feature>
<feature type="compositionally biased region" description="Polar residues" evidence="5">
    <location>
        <begin position="510"/>
        <end position="529"/>
    </location>
</feature>
<dbReference type="InterPro" id="IPR005522">
    <property type="entry name" value="IPK"/>
</dbReference>
<dbReference type="GO" id="GO:0032958">
    <property type="term" value="P:inositol phosphate biosynthetic process"/>
    <property type="evidence" value="ECO:0007669"/>
    <property type="project" value="InterPro"/>
</dbReference>
<feature type="compositionally biased region" description="Basic and acidic residues" evidence="5">
    <location>
        <begin position="464"/>
        <end position="475"/>
    </location>
</feature>
<dbReference type="KEGG" id="mbe:MBM_06401"/>
<dbReference type="GO" id="GO:0005634">
    <property type="term" value="C:nucleus"/>
    <property type="evidence" value="ECO:0007669"/>
    <property type="project" value="TreeGrafter"/>
</dbReference>
<feature type="compositionally biased region" description="Polar residues" evidence="5">
    <location>
        <begin position="852"/>
        <end position="871"/>
    </location>
</feature>
<feature type="region of interest" description="Disordered" evidence="5">
    <location>
        <begin position="140"/>
        <end position="197"/>
    </location>
</feature>
<dbReference type="EMBL" id="JH921442">
    <property type="protein sequence ID" value="EKD15185.1"/>
    <property type="molecule type" value="Genomic_DNA"/>
</dbReference>
<dbReference type="GO" id="GO:0005737">
    <property type="term" value="C:cytoplasm"/>
    <property type="evidence" value="ECO:0007669"/>
    <property type="project" value="TreeGrafter"/>
</dbReference>
<dbReference type="GO" id="GO:0000824">
    <property type="term" value="F:inositol-1,4,5,6-tetrakisphosphate 3-kinase activity"/>
    <property type="evidence" value="ECO:0007669"/>
    <property type="project" value="TreeGrafter"/>
</dbReference>
<protein>
    <recommendedName>
        <fullName evidence="4">Kinase</fullName>
        <ecNumber evidence="4">2.7.-.-</ecNumber>
    </recommendedName>
</protein>
<feature type="region of interest" description="Disordered" evidence="5">
    <location>
        <begin position="920"/>
        <end position="958"/>
    </location>
</feature>
<evidence type="ECO:0000256" key="3">
    <source>
        <dbReference type="ARBA" id="ARBA00022777"/>
    </source>
</evidence>
<dbReference type="OrthoDB" id="2573163at2759"/>
<dbReference type="EC" id="2.7.-.-" evidence="4"/>
<feature type="compositionally biased region" description="Polar residues" evidence="5">
    <location>
        <begin position="57"/>
        <end position="76"/>
    </location>
</feature>
<dbReference type="InParanoid" id="K1WCV7"/>
<feature type="region of interest" description="Disordered" evidence="5">
    <location>
        <begin position="832"/>
        <end position="878"/>
    </location>
</feature>
<feature type="region of interest" description="Disordered" evidence="5">
    <location>
        <begin position="266"/>
        <end position="323"/>
    </location>
</feature>
<evidence type="ECO:0000313" key="6">
    <source>
        <dbReference type="EMBL" id="EKD15185.1"/>
    </source>
</evidence>
<evidence type="ECO:0000313" key="7">
    <source>
        <dbReference type="Proteomes" id="UP000006753"/>
    </source>
</evidence>
<dbReference type="HOGENOM" id="CLU_001850_1_0_1"/>
<evidence type="ECO:0000256" key="4">
    <source>
        <dbReference type="RuleBase" id="RU363090"/>
    </source>
</evidence>
<keyword evidence="2 4" id="KW-0808">Transferase</keyword>
<feature type="region of interest" description="Disordered" evidence="5">
    <location>
        <begin position="1"/>
        <end position="76"/>
    </location>
</feature>
<dbReference type="GO" id="GO:0046854">
    <property type="term" value="P:phosphatidylinositol phosphate biosynthetic process"/>
    <property type="evidence" value="ECO:0007669"/>
    <property type="project" value="TreeGrafter"/>
</dbReference>
<name>K1WCV7_MARBU</name>
<proteinExistence type="inferred from homology"/>
<evidence type="ECO:0000256" key="1">
    <source>
        <dbReference type="ARBA" id="ARBA00007374"/>
    </source>
</evidence>